<dbReference type="PANTHER" id="PTHR45663:SF40">
    <property type="entry name" value="THIOREDOXIN 2"/>
    <property type="match status" value="1"/>
</dbReference>
<dbReference type="InterPro" id="IPR005746">
    <property type="entry name" value="Thioredoxin"/>
</dbReference>
<reference evidence="11" key="1">
    <citation type="journal article" date="2014" name="Int. J. Syst. Evol. Microbiol.">
        <title>Complete genome sequence of Corynebacterium casei LMG S-19264T (=DSM 44701T), isolated from a smear-ripened cheese.</title>
        <authorList>
            <consortium name="US DOE Joint Genome Institute (JGI-PGF)"/>
            <person name="Walter F."/>
            <person name="Albersmeier A."/>
            <person name="Kalinowski J."/>
            <person name="Ruckert C."/>
        </authorList>
    </citation>
    <scope>NUCLEOTIDE SEQUENCE</scope>
    <source>
        <strain evidence="11">JCM 13919</strain>
    </source>
</reference>
<dbReference type="InterPro" id="IPR013766">
    <property type="entry name" value="Thioredoxin_domain"/>
</dbReference>
<comment type="similarity">
    <text evidence="1 7">Belongs to the thioredoxin family.</text>
</comment>
<protein>
    <recommendedName>
        <fullName evidence="6 7">Thioredoxin</fullName>
    </recommendedName>
</protein>
<evidence type="ECO:0000256" key="4">
    <source>
        <dbReference type="ARBA" id="ARBA00023157"/>
    </source>
</evidence>
<dbReference type="PRINTS" id="PR00421">
    <property type="entry name" value="THIOREDOXIN"/>
</dbReference>
<feature type="site" description="Deprotonates C-terminal active site Cys" evidence="8">
    <location>
        <position position="28"/>
    </location>
</feature>
<feature type="site" description="Contributes to redox potential value" evidence="8">
    <location>
        <position position="36"/>
    </location>
</feature>
<dbReference type="PROSITE" id="PS51352">
    <property type="entry name" value="THIOREDOXIN_2"/>
    <property type="match status" value="1"/>
</dbReference>
<keyword evidence="3" id="KW-0249">Electron transport</keyword>
<dbReference type="Gene3D" id="3.40.30.10">
    <property type="entry name" value="Glutaredoxin"/>
    <property type="match status" value="1"/>
</dbReference>
<name>A0A917N8I3_9GAMM</name>
<keyword evidence="4 9" id="KW-1015">Disulfide bond</keyword>
<dbReference type="InterPro" id="IPR017937">
    <property type="entry name" value="Thioredoxin_CS"/>
</dbReference>
<dbReference type="GO" id="GO:0005829">
    <property type="term" value="C:cytosol"/>
    <property type="evidence" value="ECO:0007669"/>
    <property type="project" value="TreeGrafter"/>
</dbReference>
<evidence type="ECO:0000313" key="11">
    <source>
        <dbReference type="EMBL" id="GGI77905.1"/>
    </source>
</evidence>
<dbReference type="PROSITE" id="PS00194">
    <property type="entry name" value="THIOREDOXIN_1"/>
    <property type="match status" value="1"/>
</dbReference>
<dbReference type="PIRSF" id="PIRSF000077">
    <property type="entry name" value="Thioredoxin"/>
    <property type="match status" value="1"/>
</dbReference>
<dbReference type="InterPro" id="IPR036249">
    <property type="entry name" value="Thioredoxin-like_sf"/>
</dbReference>
<dbReference type="AlphaFoldDB" id="A0A917N8I3"/>
<keyword evidence="2" id="KW-0813">Transport</keyword>
<feature type="disulfide bond" description="Redox-active" evidence="9">
    <location>
        <begin position="34"/>
        <end position="37"/>
    </location>
</feature>
<evidence type="ECO:0000256" key="8">
    <source>
        <dbReference type="PIRSR" id="PIRSR000077-1"/>
    </source>
</evidence>
<dbReference type="Proteomes" id="UP000630149">
    <property type="component" value="Unassembled WGS sequence"/>
</dbReference>
<dbReference type="Pfam" id="PF00085">
    <property type="entry name" value="Thioredoxin"/>
    <property type="match status" value="1"/>
</dbReference>
<sequence>MPDNHSTRALTRANFESVINENQIVFIDFWAEWCAPCKQFARVYEQVASQFKDVIFAQVNIEEQAELAETFQIRSIPHLIVFKEGIVIYSEAGSMPESTLKELVQQAVDVDVSEIKAQLDKEG</sequence>
<feature type="domain" description="Thioredoxin" evidence="10">
    <location>
        <begin position="1"/>
        <end position="109"/>
    </location>
</feature>
<feature type="active site" description="Nucleophile" evidence="8">
    <location>
        <position position="37"/>
    </location>
</feature>
<dbReference type="CDD" id="cd02947">
    <property type="entry name" value="TRX_family"/>
    <property type="match status" value="1"/>
</dbReference>
<dbReference type="RefSeq" id="WP_131775555.1">
    <property type="nucleotide sequence ID" value="NZ_BMOB01000001.1"/>
</dbReference>
<evidence type="ECO:0000256" key="1">
    <source>
        <dbReference type="ARBA" id="ARBA00008987"/>
    </source>
</evidence>
<evidence type="ECO:0000256" key="5">
    <source>
        <dbReference type="ARBA" id="ARBA00023284"/>
    </source>
</evidence>
<proteinExistence type="inferred from homology"/>
<feature type="site" description="Contributes to redox potential value" evidence="8">
    <location>
        <position position="35"/>
    </location>
</feature>
<keyword evidence="5 9" id="KW-0676">Redox-active center</keyword>
<dbReference type="GO" id="GO:0015035">
    <property type="term" value="F:protein-disulfide reductase activity"/>
    <property type="evidence" value="ECO:0007669"/>
    <property type="project" value="UniProtKB-UniRule"/>
</dbReference>
<evidence type="ECO:0000259" key="10">
    <source>
        <dbReference type="PROSITE" id="PS51352"/>
    </source>
</evidence>
<accession>A0A917N8I3</accession>
<dbReference type="EMBL" id="BMOB01000001">
    <property type="protein sequence ID" value="GGI77905.1"/>
    <property type="molecule type" value="Genomic_DNA"/>
</dbReference>
<evidence type="ECO:0000313" key="12">
    <source>
        <dbReference type="Proteomes" id="UP000630149"/>
    </source>
</evidence>
<gene>
    <name evidence="11" type="primary">trxA3</name>
    <name evidence="11" type="ORF">GCM10007966_03220</name>
</gene>
<dbReference type="PANTHER" id="PTHR45663">
    <property type="entry name" value="GEO12009P1"/>
    <property type="match status" value="1"/>
</dbReference>
<evidence type="ECO:0000256" key="6">
    <source>
        <dbReference type="NCBIfam" id="TIGR01068"/>
    </source>
</evidence>
<evidence type="ECO:0000256" key="3">
    <source>
        <dbReference type="ARBA" id="ARBA00022982"/>
    </source>
</evidence>
<reference evidence="11" key="2">
    <citation type="submission" date="2020-09" db="EMBL/GenBank/DDBJ databases">
        <authorList>
            <person name="Sun Q."/>
            <person name="Ohkuma M."/>
        </authorList>
    </citation>
    <scope>NUCLEOTIDE SEQUENCE</scope>
    <source>
        <strain evidence="11">JCM 13919</strain>
    </source>
</reference>
<comment type="caution">
    <text evidence="11">The sequence shown here is derived from an EMBL/GenBank/DDBJ whole genome shotgun (WGS) entry which is preliminary data.</text>
</comment>
<dbReference type="OrthoDB" id="9790390at2"/>
<keyword evidence="12" id="KW-1185">Reference proteome</keyword>
<organism evidence="11 12">
    <name type="scientific">Legionella impletisoli</name>
    <dbReference type="NCBI Taxonomy" id="343510"/>
    <lineage>
        <taxon>Bacteria</taxon>
        <taxon>Pseudomonadati</taxon>
        <taxon>Pseudomonadota</taxon>
        <taxon>Gammaproteobacteria</taxon>
        <taxon>Legionellales</taxon>
        <taxon>Legionellaceae</taxon>
        <taxon>Legionella</taxon>
    </lineage>
</organism>
<dbReference type="SUPFAM" id="SSF52833">
    <property type="entry name" value="Thioredoxin-like"/>
    <property type="match status" value="1"/>
</dbReference>
<evidence type="ECO:0000256" key="9">
    <source>
        <dbReference type="PIRSR" id="PIRSR000077-4"/>
    </source>
</evidence>
<feature type="active site" description="Nucleophile" evidence="8">
    <location>
        <position position="34"/>
    </location>
</feature>
<dbReference type="NCBIfam" id="TIGR01068">
    <property type="entry name" value="thioredoxin"/>
    <property type="match status" value="1"/>
</dbReference>
<evidence type="ECO:0000256" key="2">
    <source>
        <dbReference type="ARBA" id="ARBA00022448"/>
    </source>
</evidence>
<evidence type="ECO:0000256" key="7">
    <source>
        <dbReference type="PIRNR" id="PIRNR000077"/>
    </source>
</evidence>